<dbReference type="InterPro" id="IPR044855">
    <property type="entry name" value="CoA-Trfase_III_dom3_sf"/>
</dbReference>
<keyword evidence="1 3" id="KW-0808">Transferase</keyword>
<dbReference type="EMBL" id="BAAANV010000014">
    <property type="protein sequence ID" value="GAA1532964.1"/>
    <property type="molecule type" value="Genomic_DNA"/>
</dbReference>
<comment type="caution">
    <text evidence="3">The sequence shown here is derived from an EMBL/GenBank/DDBJ whole genome shotgun (WGS) entry which is preliminary data.</text>
</comment>
<keyword evidence="4" id="KW-1185">Reference proteome</keyword>
<dbReference type="RefSeq" id="WP_346029499.1">
    <property type="nucleotide sequence ID" value="NZ_BAAANV010000014.1"/>
</dbReference>
<reference evidence="3 4" key="1">
    <citation type="journal article" date="2019" name="Int. J. Syst. Evol. Microbiol.">
        <title>The Global Catalogue of Microorganisms (GCM) 10K type strain sequencing project: providing services to taxonomists for standard genome sequencing and annotation.</title>
        <authorList>
            <consortium name="The Broad Institute Genomics Platform"/>
            <consortium name="The Broad Institute Genome Sequencing Center for Infectious Disease"/>
            <person name="Wu L."/>
            <person name="Ma J."/>
        </authorList>
    </citation>
    <scope>NUCLEOTIDE SEQUENCE [LARGE SCALE GENOMIC DNA]</scope>
    <source>
        <strain evidence="3 4">JCM 14588</strain>
    </source>
</reference>
<dbReference type="InterPro" id="IPR003673">
    <property type="entry name" value="CoA-Trfase_fam_III"/>
</dbReference>
<dbReference type="InterPro" id="IPR050483">
    <property type="entry name" value="CoA-transferase_III_domain"/>
</dbReference>
<organism evidence="3 4">
    <name type="scientific">Dermacoccus barathri</name>
    <dbReference type="NCBI Taxonomy" id="322601"/>
    <lineage>
        <taxon>Bacteria</taxon>
        <taxon>Bacillati</taxon>
        <taxon>Actinomycetota</taxon>
        <taxon>Actinomycetes</taxon>
        <taxon>Micrococcales</taxon>
        <taxon>Dermacoccaceae</taxon>
        <taxon>Dermacoccus</taxon>
    </lineage>
</organism>
<accession>A0ABN2B3C4</accession>
<dbReference type="InterPro" id="IPR023606">
    <property type="entry name" value="CoA-Trfase_III_dom_1_sf"/>
</dbReference>
<dbReference type="Gene3D" id="3.40.50.10540">
    <property type="entry name" value="Crotonobetainyl-coa:carnitine coa-transferase, domain 1"/>
    <property type="match status" value="1"/>
</dbReference>
<feature type="compositionally biased region" description="Basic and acidic residues" evidence="2">
    <location>
        <begin position="379"/>
        <end position="388"/>
    </location>
</feature>
<dbReference type="Gene3D" id="3.30.1540.10">
    <property type="entry name" value="formyl-coa transferase, domain 3"/>
    <property type="match status" value="1"/>
</dbReference>
<feature type="region of interest" description="Disordered" evidence="2">
    <location>
        <begin position="359"/>
        <end position="388"/>
    </location>
</feature>
<evidence type="ECO:0000256" key="1">
    <source>
        <dbReference type="ARBA" id="ARBA00022679"/>
    </source>
</evidence>
<evidence type="ECO:0000313" key="3">
    <source>
        <dbReference type="EMBL" id="GAA1532964.1"/>
    </source>
</evidence>
<dbReference type="Proteomes" id="UP001501288">
    <property type="component" value="Unassembled WGS sequence"/>
</dbReference>
<gene>
    <name evidence="3" type="ORF">GCM10009762_03660</name>
</gene>
<sequence>MNEHFPATPSSSGTPLDGIKVADFSRVLAGPLTTMTLADLGAQVLKIERPGVGDDTRHWGPPWTTHGSSYFESVNRTKRSIGLDLKDPEDLAIAREIAAEADVVVENLKSGTMARLGLGYEDLAEANPGLVYCSITGFGSGEGASMAGYDFLVQAVGGLMSITGEAEGEPMKVGVALVDVLTGKDAVIGILAALTERSRSGRGQHLEVTLLTSLLGSLVNQSSSYLATGRSPARMGNVHPSIAPYELLQTGDGPLAVACGNDGQFARLTEVLGVPKLATDERFATNPERVAHRDDLVRELGSALAAASADEWSARLGEVGVPAGVVGDIASAIDLAERLGLEPTLDLGPEHPRQVRHPITYSRSRTQPATPPPNLPQRTNDDHDEREA</sequence>
<dbReference type="PANTHER" id="PTHR48207:SF3">
    <property type="entry name" value="SUCCINATE--HYDROXYMETHYLGLUTARATE COA-TRANSFERASE"/>
    <property type="match status" value="1"/>
</dbReference>
<dbReference type="Pfam" id="PF02515">
    <property type="entry name" value="CoA_transf_3"/>
    <property type="match status" value="1"/>
</dbReference>
<protein>
    <submittedName>
        <fullName evidence="3">CoA transferase</fullName>
    </submittedName>
</protein>
<dbReference type="SUPFAM" id="SSF89796">
    <property type="entry name" value="CoA-transferase family III (CaiB/BaiF)"/>
    <property type="match status" value="1"/>
</dbReference>
<dbReference type="GO" id="GO:0016740">
    <property type="term" value="F:transferase activity"/>
    <property type="evidence" value="ECO:0007669"/>
    <property type="project" value="UniProtKB-KW"/>
</dbReference>
<evidence type="ECO:0000313" key="4">
    <source>
        <dbReference type="Proteomes" id="UP001501288"/>
    </source>
</evidence>
<evidence type="ECO:0000256" key="2">
    <source>
        <dbReference type="SAM" id="MobiDB-lite"/>
    </source>
</evidence>
<proteinExistence type="predicted"/>
<dbReference type="PANTHER" id="PTHR48207">
    <property type="entry name" value="SUCCINATE--HYDROXYMETHYLGLUTARATE COA-TRANSFERASE"/>
    <property type="match status" value="1"/>
</dbReference>
<name>A0ABN2B3C4_9MICO</name>